<dbReference type="EMBL" id="VSRR010094126">
    <property type="protein sequence ID" value="MPC93241.1"/>
    <property type="molecule type" value="Genomic_DNA"/>
</dbReference>
<comment type="caution">
    <text evidence="1">The sequence shown here is derived from an EMBL/GenBank/DDBJ whole genome shotgun (WGS) entry which is preliminary data.</text>
</comment>
<evidence type="ECO:0000313" key="1">
    <source>
        <dbReference type="EMBL" id="MPC93241.1"/>
    </source>
</evidence>
<evidence type="ECO:0000313" key="2">
    <source>
        <dbReference type="Proteomes" id="UP000324222"/>
    </source>
</evidence>
<organism evidence="1 2">
    <name type="scientific">Portunus trituberculatus</name>
    <name type="common">Swimming crab</name>
    <name type="synonym">Neptunus trituberculatus</name>
    <dbReference type="NCBI Taxonomy" id="210409"/>
    <lineage>
        <taxon>Eukaryota</taxon>
        <taxon>Metazoa</taxon>
        <taxon>Ecdysozoa</taxon>
        <taxon>Arthropoda</taxon>
        <taxon>Crustacea</taxon>
        <taxon>Multicrustacea</taxon>
        <taxon>Malacostraca</taxon>
        <taxon>Eumalacostraca</taxon>
        <taxon>Eucarida</taxon>
        <taxon>Decapoda</taxon>
        <taxon>Pleocyemata</taxon>
        <taxon>Brachyura</taxon>
        <taxon>Eubrachyura</taxon>
        <taxon>Portunoidea</taxon>
        <taxon>Portunidae</taxon>
        <taxon>Portuninae</taxon>
        <taxon>Portunus</taxon>
    </lineage>
</organism>
<reference evidence="1 2" key="1">
    <citation type="submission" date="2019-05" db="EMBL/GenBank/DDBJ databases">
        <title>Another draft genome of Portunus trituberculatus and its Hox gene families provides insights of decapod evolution.</title>
        <authorList>
            <person name="Jeong J.-H."/>
            <person name="Song I."/>
            <person name="Kim S."/>
            <person name="Choi T."/>
            <person name="Kim D."/>
            <person name="Ryu S."/>
            <person name="Kim W."/>
        </authorList>
    </citation>
    <scope>NUCLEOTIDE SEQUENCE [LARGE SCALE GENOMIC DNA]</scope>
    <source>
        <tissue evidence="1">Muscle</tissue>
    </source>
</reference>
<keyword evidence="2" id="KW-1185">Reference proteome</keyword>
<proteinExistence type="predicted"/>
<dbReference type="AlphaFoldDB" id="A0A5B7J5Z6"/>
<accession>A0A5B7J5Z6</accession>
<sequence length="123" mass="13847">MREERVSEGRLTVRNEWVTKMNTCGVRRVREEVHEEVGDTKGGEGVAPEVCRRSRVAEDGRGRLKPSCGAAECVLIALLGSCALKRRRPYYLVSEKLLQNKNHQGVHGSEHSRLGTRYIAFLV</sequence>
<dbReference type="Proteomes" id="UP000324222">
    <property type="component" value="Unassembled WGS sequence"/>
</dbReference>
<protein>
    <submittedName>
        <fullName evidence="1">Uncharacterized protein</fullName>
    </submittedName>
</protein>
<gene>
    <name evidence="1" type="ORF">E2C01_088364</name>
</gene>
<name>A0A5B7J5Z6_PORTR</name>